<gene>
    <name evidence="1" type="ORF">DAPPUDRAFT_106167</name>
</gene>
<evidence type="ECO:0000313" key="1">
    <source>
        <dbReference type="EMBL" id="EFX77235.1"/>
    </source>
</evidence>
<protein>
    <submittedName>
        <fullName evidence="1">Uncharacterized protein</fullName>
    </submittedName>
</protein>
<dbReference type="Proteomes" id="UP000000305">
    <property type="component" value="Unassembled WGS sequence"/>
</dbReference>
<dbReference type="HOGENOM" id="CLU_1290132_0_0_1"/>
<dbReference type="KEGG" id="dpx:DAPPUDRAFT_106167"/>
<dbReference type="InParanoid" id="E9GT90"/>
<sequence length="214" mass="23475">MRGRCQHCHPGQPALCNYCGRASYKPADIGVVTRSRQANQPIVAVENPPVNVAEPVVAVENPPVNVAEQIVAVENPPVNMADLTQILTQLTAMQRIMIDQQQENQEQISGLHRENQRQASALTVALDGHGGGNGPLPKFGGSANEDVFEWIEAVEKIATAARWTPAKQRRMAAAALHGQQQRTGFGCRCQLLKQYHHVTTSSVCRRLLVFRLCI</sequence>
<accession>E9GT90</accession>
<name>E9GT90_DAPPU</name>
<proteinExistence type="predicted"/>
<dbReference type="EMBL" id="GL732563">
    <property type="protein sequence ID" value="EFX77235.1"/>
    <property type="molecule type" value="Genomic_DNA"/>
</dbReference>
<evidence type="ECO:0000313" key="2">
    <source>
        <dbReference type="Proteomes" id="UP000000305"/>
    </source>
</evidence>
<organism evidence="1 2">
    <name type="scientific">Daphnia pulex</name>
    <name type="common">Water flea</name>
    <dbReference type="NCBI Taxonomy" id="6669"/>
    <lineage>
        <taxon>Eukaryota</taxon>
        <taxon>Metazoa</taxon>
        <taxon>Ecdysozoa</taxon>
        <taxon>Arthropoda</taxon>
        <taxon>Crustacea</taxon>
        <taxon>Branchiopoda</taxon>
        <taxon>Diplostraca</taxon>
        <taxon>Cladocera</taxon>
        <taxon>Anomopoda</taxon>
        <taxon>Daphniidae</taxon>
        <taxon>Daphnia</taxon>
    </lineage>
</organism>
<reference evidence="1 2" key="1">
    <citation type="journal article" date="2011" name="Science">
        <title>The ecoresponsive genome of Daphnia pulex.</title>
        <authorList>
            <person name="Colbourne J.K."/>
            <person name="Pfrender M.E."/>
            <person name="Gilbert D."/>
            <person name="Thomas W.K."/>
            <person name="Tucker A."/>
            <person name="Oakley T.H."/>
            <person name="Tokishita S."/>
            <person name="Aerts A."/>
            <person name="Arnold G.J."/>
            <person name="Basu M.K."/>
            <person name="Bauer D.J."/>
            <person name="Caceres C.E."/>
            <person name="Carmel L."/>
            <person name="Casola C."/>
            <person name="Choi J.H."/>
            <person name="Detter J.C."/>
            <person name="Dong Q."/>
            <person name="Dusheyko S."/>
            <person name="Eads B.D."/>
            <person name="Frohlich T."/>
            <person name="Geiler-Samerotte K.A."/>
            <person name="Gerlach D."/>
            <person name="Hatcher P."/>
            <person name="Jogdeo S."/>
            <person name="Krijgsveld J."/>
            <person name="Kriventseva E.V."/>
            <person name="Kultz D."/>
            <person name="Laforsch C."/>
            <person name="Lindquist E."/>
            <person name="Lopez J."/>
            <person name="Manak J.R."/>
            <person name="Muller J."/>
            <person name="Pangilinan J."/>
            <person name="Patwardhan R.P."/>
            <person name="Pitluck S."/>
            <person name="Pritham E.J."/>
            <person name="Rechtsteiner A."/>
            <person name="Rho M."/>
            <person name="Rogozin I.B."/>
            <person name="Sakarya O."/>
            <person name="Salamov A."/>
            <person name="Schaack S."/>
            <person name="Shapiro H."/>
            <person name="Shiga Y."/>
            <person name="Skalitzky C."/>
            <person name="Smith Z."/>
            <person name="Souvorov A."/>
            <person name="Sung W."/>
            <person name="Tang Z."/>
            <person name="Tsuchiya D."/>
            <person name="Tu H."/>
            <person name="Vos H."/>
            <person name="Wang M."/>
            <person name="Wolf Y.I."/>
            <person name="Yamagata H."/>
            <person name="Yamada T."/>
            <person name="Ye Y."/>
            <person name="Shaw J.R."/>
            <person name="Andrews J."/>
            <person name="Crease T.J."/>
            <person name="Tang H."/>
            <person name="Lucas S.M."/>
            <person name="Robertson H.M."/>
            <person name="Bork P."/>
            <person name="Koonin E.V."/>
            <person name="Zdobnov E.M."/>
            <person name="Grigoriev I.V."/>
            <person name="Lynch M."/>
            <person name="Boore J.L."/>
        </authorList>
    </citation>
    <scope>NUCLEOTIDE SEQUENCE [LARGE SCALE GENOMIC DNA]</scope>
</reference>
<keyword evidence="2" id="KW-1185">Reference proteome</keyword>
<dbReference type="AlphaFoldDB" id="E9GT90"/>